<proteinExistence type="predicted"/>
<evidence type="ECO:0008006" key="4">
    <source>
        <dbReference type="Google" id="ProtNLM"/>
    </source>
</evidence>
<name>A0A1X7ACW0_9RHOB</name>
<evidence type="ECO:0000256" key="1">
    <source>
        <dbReference type="SAM" id="Phobius"/>
    </source>
</evidence>
<feature type="transmembrane region" description="Helical" evidence="1">
    <location>
        <begin position="279"/>
        <end position="302"/>
    </location>
</feature>
<accession>A0A1X7ACW0</accession>
<feature type="transmembrane region" description="Helical" evidence="1">
    <location>
        <begin position="248"/>
        <end position="267"/>
    </location>
</feature>
<dbReference type="EMBL" id="FWFP01000017">
    <property type="protein sequence ID" value="SLN75916.1"/>
    <property type="molecule type" value="Genomic_DNA"/>
</dbReference>
<dbReference type="InterPro" id="IPR029044">
    <property type="entry name" value="Nucleotide-diphossugar_trans"/>
</dbReference>
<evidence type="ECO:0000313" key="2">
    <source>
        <dbReference type="EMBL" id="SLN75916.1"/>
    </source>
</evidence>
<dbReference type="AlphaFoldDB" id="A0A1X7ACW0"/>
<keyword evidence="1" id="KW-0812">Transmembrane</keyword>
<reference evidence="3" key="1">
    <citation type="submission" date="2017-03" db="EMBL/GenBank/DDBJ databases">
        <authorList>
            <person name="Rodrigo-Torres L."/>
            <person name="Arahal R.D."/>
            <person name="Lucena T."/>
        </authorList>
    </citation>
    <scope>NUCLEOTIDE SEQUENCE [LARGE SCALE GENOMIC DNA]</scope>
    <source>
        <strain evidence="3">CECT 8411</strain>
    </source>
</reference>
<evidence type="ECO:0000313" key="3">
    <source>
        <dbReference type="Proteomes" id="UP000193778"/>
    </source>
</evidence>
<organism evidence="2 3">
    <name type="scientific">Ruegeria meonggei</name>
    <dbReference type="NCBI Taxonomy" id="1446476"/>
    <lineage>
        <taxon>Bacteria</taxon>
        <taxon>Pseudomonadati</taxon>
        <taxon>Pseudomonadota</taxon>
        <taxon>Alphaproteobacteria</taxon>
        <taxon>Rhodobacterales</taxon>
        <taxon>Roseobacteraceae</taxon>
        <taxon>Ruegeria</taxon>
    </lineage>
</organism>
<keyword evidence="1" id="KW-1133">Transmembrane helix</keyword>
<dbReference type="SUPFAM" id="SSF53448">
    <property type="entry name" value="Nucleotide-diphospho-sugar transferases"/>
    <property type="match status" value="1"/>
</dbReference>
<gene>
    <name evidence="2" type="ORF">RUM8411_04294</name>
</gene>
<keyword evidence="3" id="KW-1185">Reference proteome</keyword>
<sequence length="309" mass="35187">MSQPPDLSIVMTIVDGGAVLTRCLDALSRQQGDARLEVLIPYDHMSQEAGDLVGRYPQFDFIDLGKILGGTVPKNPLEMHAFYDTRRAEAMKRARGRLIGIIEDRGVPDLRWAETMIRLHDEHPHGVIGGAVTNGVNRLWNWAIFFCDFGRYQPPLSKENPEYVTDTNIVYKRDAIMSVRHLWEVKYQEAQVNWALRDAGTGLMLTDAAITEQHRPKVSIGNLAAERLHWARMFGQVRAREITRGQRLKLCLAMPLLPFVLFLRHFRRQVAKDRYIGRYIAAAPLTLFLLVCWSAGEFIGYVETKPKSS</sequence>
<dbReference type="Gene3D" id="3.90.550.10">
    <property type="entry name" value="Spore Coat Polysaccharide Biosynthesis Protein SpsA, Chain A"/>
    <property type="match status" value="1"/>
</dbReference>
<dbReference type="OrthoDB" id="7706704at2"/>
<protein>
    <recommendedName>
        <fullName evidence="4">Glycosyl transferase family 2</fullName>
    </recommendedName>
</protein>
<dbReference type="RefSeq" id="WP_085824733.1">
    <property type="nucleotide sequence ID" value="NZ_FWFP01000017.1"/>
</dbReference>
<keyword evidence="1" id="KW-0472">Membrane</keyword>
<dbReference type="Proteomes" id="UP000193778">
    <property type="component" value="Unassembled WGS sequence"/>
</dbReference>